<keyword evidence="2" id="KW-1185">Reference proteome</keyword>
<evidence type="ECO:0000313" key="1">
    <source>
        <dbReference type="EMBL" id="GLX66726.1"/>
    </source>
</evidence>
<sequence length="138" mass="16226">MMDIFHYLQPVSEEHWRRTEPVSKPFARIARLKPEQVASYIFYHYQYQEERPGDGDKYGMIALHENLMFFYSESPATIEPPPYEGKLTTSHTPSEWQAAMDPHFIPWEEESGHSLIWLEIPLLFQLQGNETIGGEQVR</sequence>
<proteinExistence type="predicted"/>
<organism evidence="1 2">
    <name type="scientific">Paenibacillus glycanilyticus</name>
    <dbReference type="NCBI Taxonomy" id="126569"/>
    <lineage>
        <taxon>Bacteria</taxon>
        <taxon>Bacillati</taxon>
        <taxon>Bacillota</taxon>
        <taxon>Bacilli</taxon>
        <taxon>Bacillales</taxon>
        <taxon>Paenibacillaceae</taxon>
        <taxon>Paenibacillus</taxon>
    </lineage>
</organism>
<accession>A0ABQ6GAV6</accession>
<dbReference type="EMBL" id="BSSQ01000004">
    <property type="protein sequence ID" value="GLX66726.1"/>
    <property type="molecule type" value="Genomic_DNA"/>
</dbReference>
<protein>
    <submittedName>
        <fullName evidence="1">Uncharacterized protein</fullName>
    </submittedName>
</protein>
<name>A0ABQ6GAV6_9BACL</name>
<reference evidence="1 2" key="1">
    <citation type="submission" date="2023-03" db="EMBL/GenBank/DDBJ databases">
        <title>Draft genome sequence of the bacteria which degrade cell wall of Tricholomamatutake.</title>
        <authorList>
            <person name="Konishi Y."/>
            <person name="Fukuta Y."/>
            <person name="Shirasaka N."/>
        </authorList>
    </citation>
    <scope>NUCLEOTIDE SEQUENCE [LARGE SCALE GENOMIC DNA]</scope>
    <source>
        <strain evidence="2">mu1</strain>
    </source>
</reference>
<gene>
    <name evidence="1" type="ORF">MU1_10700</name>
</gene>
<dbReference type="Proteomes" id="UP001157114">
    <property type="component" value="Unassembled WGS sequence"/>
</dbReference>
<evidence type="ECO:0000313" key="2">
    <source>
        <dbReference type="Proteomes" id="UP001157114"/>
    </source>
</evidence>
<comment type="caution">
    <text evidence="1">The sequence shown here is derived from an EMBL/GenBank/DDBJ whole genome shotgun (WGS) entry which is preliminary data.</text>
</comment>